<dbReference type="Proteomes" id="UP000198415">
    <property type="component" value="Unassembled WGS sequence"/>
</dbReference>
<dbReference type="AlphaFoldDB" id="A0A239D850"/>
<sequence>MTLTRPRSGTRVAAVVFGALVLGIIGAIVGSWVGGFNPGPLPDNTEALRMAREILPGVNPAGELDRRDYVYGSRLGDEEWGPGYVEIPYEPDDGGTGTGEPDCSLDRLARTNAVRQGWEGLRDVAELRCSGWVAQRGDVVIAYTHDTQGPVVTFYRSTTGATVGALIGALAGVLAGVAVCRPLSRRPLVLIAVLALPGLVLLPVTALALMVAFVGHEGPVPELWTYWPILARLFFFYSPWWPDPGPSW</sequence>
<gene>
    <name evidence="2" type="ORF">SAMN06264365_11335</name>
</gene>
<keyword evidence="1" id="KW-1133">Transmembrane helix</keyword>
<dbReference type="EMBL" id="FZNR01000013">
    <property type="protein sequence ID" value="SNS28459.1"/>
    <property type="molecule type" value="Genomic_DNA"/>
</dbReference>
<evidence type="ECO:0000313" key="3">
    <source>
        <dbReference type="Proteomes" id="UP000198415"/>
    </source>
</evidence>
<keyword evidence="1" id="KW-0472">Membrane</keyword>
<proteinExistence type="predicted"/>
<feature type="transmembrane region" description="Helical" evidence="1">
    <location>
        <begin position="187"/>
        <end position="212"/>
    </location>
</feature>
<dbReference type="OrthoDB" id="3295521at2"/>
<feature type="transmembrane region" description="Helical" evidence="1">
    <location>
        <begin position="160"/>
        <end position="180"/>
    </location>
</feature>
<keyword evidence="3" id="KW-1185">Reference proteome</keyword>
<protein>
    <submittedName>
        <fullName evidence="2">Uncharacterized protein</fullName>
    </submittedName>
</protein>
<evidence type="ECO:0000313" key="2">
    <source>
        <dbReference type="EMBL" id="SNS28459.1"/>
    </source>
</evidence>
<feature type="transmembrane region" description="Helical" evidence="1">
    <location>
        <begin position="12"/>
        <end position="33"/>
    </location>
</feature>
<keyword evidence="1" id="KW-0812">Transmembrane</keyword>
<evidence type="ECO:0000256" key="1">
    <source>
        <dbReference type="SAM" id="Phobius"/>
    </source>
</evidence>
<organism evidence="2 3">
    <name type="scientific">Actinoplanes regularis</name>
    <dbReference type="NCBI Taxonomy" id="52697"/>
    <lineage>
        <taxon>Bacteria</taxon>
        <taxon>Bacillati</taxon>
        <taxon>Actinomycetota</taxon>
        <taxon>Actinomycetes</taxon>
        <taxon>Micromonosporales</taxon>
        <taxon>Micromonosporaceae</taxon>
        <taxon>Actinoplanes</taxon>
    </lineage>
</organism>
<dbReference type="RefSeq" id="WP_143232635.1">
    <property type="nucleotide sequence ID" value="NZ_BOMU01000066.1"/>
</dbReference>
<accession>A0A239D850</accession>
<name>A0A239D850_9ACTN</name>
<reference evidence="2 3" key="1">
    <citation type="submission" date="2017-06" db="EMBL/GenBank/DDBJ databases">
        <authorList>
            <person name="Kim H.J."/>
            <person name="Triplett B.A."/>
        </authorList>
    </citation>
    <scope>NUCLEOTIDE SEQUENCE [LARGE SCALE GENOMIC DNA]</scope>
    <source>
        <strain evidence="2 3">DSM 43151</strain>
    </source>
</reference>